<evidence type="ECO:0000313" key="1">
    <source>
        <dbReference type="EMBL" id="CAG6476492.1"/>
    </source>
</evidence>
<dbReference type="EMBL" id="HBUE01078590">
    <property type="protein sequence ID" value="CAG6476499.1"/>
    <property type="molecule type" value="Transcribed_RNA"/>
</dbReference>
<dbReference type="EMBL" id="HBUE01078588">
    <property type="protein sequence ID" value="CAG6476494.1"/>
    <property type="molecule type" value="Transcribed_RNA"/>
</dbReference>
<reference evidence="1" key="1">
    <citation type="submission" date="2021-05" db="EMBL/GenBank/DDBJ databases">
        <authorList>
            <person name="Alioto T."/>
            <person name="Alioto T."/>
            <person name="Gomez Garrido J."/>
        </authorList>
    </citation>
    <scope>NUCLEOTIDE SEQUENCE</scope>
</reference>
<organism evidence="1">
    <name type="scientific">Culex pipiens</name>
    <name type="common">House mosquito</name>
    <dbReference type="NCBI Taxonomy" id="7175"/>
    <lineage>
        <taxon>Eukaryota</taxon>
        <taxon>Metazoa</taxon>
        <taxon>Ecdysozoa</taxon>
        <taxon>Arthropoda</taxon>
        <taxon>Hexapoda</taxon>
        <taxon>Insecta</taxon>
        <taxon>Pterygota</taxon>
        <taxon>Neoptera</taxon>
        <taxon>Endopterygota</taxon>
        <taxon>Diptera</taxon>
        <taxon>Nematocera</taxon>
        <taxon>Culicoidea</taxon>
        <taxon>Culicidae</taxon>
        <taxon>Culicinae</taxon>
        <taxon>Culicini</taxon>
        <taxon>Culex</taxon>
        <taxon>Culex</taxon>
    </lineage>
</organism>
<sequence length="166" mass="18712">MYRLNSAAVGHRAIGGKSCITSPDDRDALSLLRISTVAESRWLSGTTLFRRGMALRCSRMSWGRRRGALRFAARFKYLRLIWMSEAFLAIEPMRRSFLTTGQSCRVCCWGTPRRGTGETCREGWSCLGGDIRDGMKGRSWGMLGGRWNEARPASTWRLAMARAAPR</sequence>
<dbReference type="EMBL" id="HBUE01078586">
    <property type="protein sequence ID" value="CAG6476492.1"/>
    <property type="molecule type" value="Transcribed_RNA"/>
</dbReference>
<dbReference type="EMBL" id="HBUE01078589">
    <property type="protein sequence ID" value="CAG6476496.1"/>
    <property type="molecule type" value="Transcribed_RNA"/>
</dbReference>
<name>A0A8D8BJ93_CULPI</name>
<protein>
    <submittedName>
        <fullName evidence="1">(northern house mosquito) hypothetical protein</fullName>
    </submittedName>
</protein>
<proteinExistence type="predicted"/>
<dbReference type="AlphaFoldDB" id="A0A8D8BJ93"/>
<accession>A0A8D8BJ93</accession>